<evidence type="ECO:0000313" key="1">
    <source>
        <dbReference type="EMBL" id="KAK3070902.1"/>
    </source>
</evidence>
<gene>
    <name evidence="1" type="ORF">LTS18_014986</name>
</gene>
<name>A0ACC3DG98_9PEZI</name>
<evidence type="ECO:0000313" key="2">
    <source>
        <dbReference type="Proteomes" id="UP001186974"/>
    </source>
</evidence>
<proteinExistence type="predicted"/>
<organism evidence="1 2">
    <name type="scientific">Coniosporium uncinatum</name>
    <dbReference type="NCBI Taxonomy" id="93489"/>
    <lineage>
        <taxon>Eukaryota</taxon>
        <taxon>Fungi</taxon>
        <taxon>Dikarya</taxon>
        <taxon>Ascomycota</taxon>
        <taxon>Pezizomycotina</taxon>
        <taxon>Dothideomycetes</taxon>
        <taxon>Dothideomycetes incertae sedis</taxon>
        <taxon>Coniosporium</taxon>
    </lineage>
</organism>
<reference evidence="1" key="1">
    <citation type="submission" date="2024-09" db="EMBL/GenBank/DDBJ databases">
        <title>Black Yeasts Isolated from many extreme environments.</title>
        <authorList>
            <person name="Coleine C."/>
            <person name="Stajich J.E."/>
            <person name="Selbmann L."/>
        </authorList>
    </citation>
    <scope>NUCLEOTIDE SEQUENCE</scope>
    <source>
        <strain evidence="1">CCFEE 5737</strain>
    </source>
</reference>
<dbReference type="EMBL" id="JAWDJW010004907">
    <property type="protein sequence ID" value="KAK3070902.1"/>
    <property type="molecule type" value="Genomic_DNA"/>
</dbReference>
<sequence length="105" mass="12289">MDVLEALATQEPYGSRDCRAIAVDTLDRRYWELDGEEWRGWWVKWGQPTPERGRSNEDWYARRGYVKFKERPKYTNDFKGSAKGGAEEEQGGGLLIASFLRKELR</sequence>
<dbReference type="Proteomes" id="UP001186974">
    <property type="component" value="Unassembled WGS sequence"/>
</dbReference>
<comment type="caution">
    <text evidence="1">The sequence shown here is derived from an EMBL/GenBank/DDBJ whole genome shotgun (WGS) entry which is preliminary data.</text>
</comment>
<keyword evidence="2" id="KW-1185">Reference proteome</keyword>
<protein>
    <submittedName>
        <fullName evidence="1">Uncharacterized protein</fullName>
    </submittedName>
</protein>
<accession>A0ACC3DG98</accession>